<organism evidence="4 5">
    <name type="scientific">Acidaminobacter hydrogenoformans DSM 2784</name>
    <dbReference type="NCBI Taxonomy" id="1120920"/>
    <lineage>
        <taxon>Bacteria</taxon>
        <taxon>Bacillati</taxon>
        <taxon>Bacillota</taxon>
        <taxon>Clostridia</taxon>
        <taxon>Peptostreptococcales</taxon>
        <taxon>Acidaminobacteraceae</taxon>
        <taxon>Acidaminobacter</taxon>
    </lineage>
</organism>
<dbReference type="InterPro" id="IPR020568">
    <property type="entry name" value="Ribosomal_Su5_D2-typ_SF"/>
</dbReference>
<dbReference type="InterPro" id="IPR014721">
    <property type="entry name" value="Ribsml_uS5_D2-typ_fold_subgr"/>
</dbReference>
<sequence length="562" mass="61481">MATVIKTIGMNGLEGFVIKVEARILKGVPTMSIIGLADKAIKESRDRIEACFNTMSMRFPKGRIVFNMLPQDVQKSGGYLDLPMFLSLAMECGEICPDNISLDETVFFGGISLCGDLESFNGMLPMLIQARQNGIRYAVLPNACMAEAVKVHGIQCFGFDTIHDLVDWFEGRMRHTPRSEAVKLLPAISNLDFSQVKGQDHLIKFVLAAAAGGHNLLLIGPAGCGKSMIAKRIETILPDMNEDEALEVMAIHSVAGSPRSPEEAMRRPFRSVHYNASANAIIGGGTNAKPGEITLAHNGVLFLDELPEFSRTALEALRQPLEDRVVRVARVKQTNVYPANFMLVAAMNPCPCGNFGSGKCICSPHKVRTYRQRISGPILERMDIQKFMNKVDLFEDANARQSTKRKEGRGGGGDAAAVAPSSPSDTLLHHDRPSHDPESCTQAQPPQNTQSPNASASLKKKVEMARSIQAERFKGEDGVWTNAQMDVALIDRYCVIDAASSELIQSAHDASQFSARSYHKILKVARTFADLDGAANIRREDVVSALMSRDLDRIEATPLKGW</sequence>
<feature type="region of interest" description="Disordered" evidence="2">
    <location>
        <begin position="398"/>
        <end position="461"/>
    </location>
</feature>
<dbReference type="NCBIfam" id="TIGR00368">
    <property type="entry name" value="YifB family Mg chelatase-like AAA ATPase"/>
    <property type="match status" value="1"/>
</dbReference>
<evidence type="ECO:0000313" key="4">
    <source>
        <dbReference type="EMBL" id="SCZ81812.1"/>
    </source>
</evidence>
<dbReference type="EMBL" id="FMWL01000024">
    <property type="protein sequence ID" value="SCZ81812.1"/>
    <property type="molecule type" value="Genomic_DNA"/>
</dbReference>
<feature type="compositionally biased region" description="Basic and acidic residues" evidence="2">
    <location>
        <begin position="427"/>
        <end position="438"/>
    </location>
</feature>
<dbReference type="SUPFAM" id="SSF52540">
    <property type="entry name" value="P-loop containing nucleoside triphosphate hydrolases"/>
    <property type="match status" value="1"/>
</dbReference>
<dbReference type="PANTHER" id="PTHR32039">
    <property type="entry name" value="MAGNESIUM-CHELATASE SUBUNIT CHLI"/>
    <property type="match status" value="1"/>
</dbReference>
<dbReference type="Pfam" id="PF13541">
    <property type="entry name" value="ChlI"/>
    <property type="match status" value="1"/>
</dbReference>
<feature type="compositionally biased region" description="Polar residues" evidence="2">
    <location>
        <begin position="439"/>
        <end position="456"/>
    </location>
</feature>
<comment type="similarity">
    <text evidence="1">Belongs to the Mg-chelatase subunits D/I family. ComM subfamily.</text>
</comment>
<evidence type="ECO:0000313" key="5">
    <source>
        <dbReference type="Proteomes" id="UP000199208"/>
    </source>
</evidence>
<dbReference type="SMART" id="SM00382">
    <property type="entry name" value="AAA"/>
    <property type="match status" value="1"/>
</dbReference>
<dbReference type="Pfam" id="PF01078">
    <property type="entry name" value="Mg_chelatase"/>
    <property type="match status" value="1"/>
</dbReference>
<reference evidence="4 5" key="1">
    <citation type="submission" date="2016-10" db="EMBL/GenBank/DDBJ databases">
        <authorList>
            <person name="de Groot N.N."/>
        </authorList>
    </citation>
    <scope>NUCLEOTIDE SEQUENCE [LARGE SCALE GENOMIC DNA]</scope>
    <source>
        <strain evidence="4 5">DSM 2784</strain>
    </source>
</reference>
<proteinExistence type="inferred from homology"/>
<feature type="domain" description="AAA+ ATPase" evidence="3">
    <location>
        <begin position="212"/>
        <end position="392"/>
    </location>
</feature>
<dbReference type="InterPro" id="IPR000523">
    <property type="entry name" value="Mg_chelatse_chII-like_cat_dom"/>
</dbReference>
<name>A0A1G5S5X9_9FIRM</name>
<accession>A0A1G5S5X9</accession>
<dbReference type="OrthoDB" id="9813147at2"/>
<gene>
    <name evidence="4" type="ORF">SAMN03080599_03056</name>
</gene>
<dbReference type="Gene3D" id="3.40.50.300">
    <property type="entry name" value="P-loop containing nucleotide triphosphate hydrolases"/>
    <property type="match status" value="1"/>
</dbReference>
<protein>
    <submittedName>
        <fullName evidence="4">Magnesium chelatase family protein</fullName>
    </submittedName>
</protein>
<dbReference type="STRING" id="1120920.SAMN03080599_03056"/>
<dbReference type="Proteomes" id="UP000199208">
    <property type="component" value="Unassembled WGS sequence"/>
</dbReference>
<evidence type="ECO:0000259" key="3">
    <source>
        <dbReference type="SMART" id="SM00382"/>
    </source>
</evidence>
<dbReference type="Pfam" id="PF13335">
    <property type="entry name" value="Mg_chelatase_C"/>
    <property type="match status" value="1"/>
</dbReference>
<dbReference type="Gene3D" id="3.30.230.10">
    <property type="match status" value="1"/>
</dbReference>
<dbReference type="CDD" id="cd00009">
    <property type="entry name" value="AAA"/>
    <property type="match status" value="1"/>
</dbReference>
<dbReference type="InterPro" id="IPR027417">
    <property type="entry name" value="P-loop_NTPase"/>
</dbReference>
<dbReference type="AlphaFoldDB" id="A0A1G5S5X9"/>
<dbReference type="InterPro" id="IPR003593">
    <property type="entry name" value="AAA+_ATPase"/>
</dbReference>
<dbReference type="PANTHER" id="PTHR32039:SF7">
    <property type="entry name" value="COMPETENCE PROTEIN COMM"/>
    <property type="match status" value="1"/>
</dbReference>
<dbReference type="SUPFAM" id="SSF54211">
    <property type="entry name" value="Ribosomal protein S5 domain 2-like"/>
    <property type="match status" value="1"/>
</dbReference>
<dbReference type="InterPro" id="IPR045006">
    <property type="entry name" value="CHLI-like"/>
</dbReference>
<dbReference type="InterPro" id="IPR004482">
    <property type="entry name" value="Mg_chelat-rel"/>
</dbReference>
<evidence type="ECO:0000256" key="2">
    <source>
        <dbReference type="SAM" id="MobiDB-lite"/>
    </source>
</evidence>
<keyword evidence="5" id="KW-1185">Reference proteome</keyword>
<dbReference type="RefSeq" id="WP_092592997.1">
    <property type="nucleotide sequence ID" value="NZ_FMWL01000024.1"/>
</dbReference>
<dbReference type="InterPro" id="IPR025158">
    <property type="entry name" value="Mg_chelat-rel_C"/>
</dbReference>
<evidence type="ECO:0000256" key="1">
    <source>
        <dbReference type="ARBA" id="ARBA00006354"/>
    </source>
</evidence>
<dbReference type="GO" id="GO:0005524">
    <property type="term" value="F:ATP binding"/>
    <property type="evidence" value="ECO:0007669"/>
    <property type="project" value="InterPro"/>
</dbReference>